<keyword evidence="1" id="KW-0732">Signal</keyword>
<dbReference type="PANTHER" id="PTHR45642">
    <property type="entry name" value="GDSL ESTERASE/LIPASE EXL3"/>
    <property type="match status" value="1"/>
</dbReference>
<evidence type="ECO:0000313" key="2">
    <source>
        <dbReference type="EMBL" id="MBA4622059.1"/>
    </source>
</evidence>
<dbReference type="InterPro" id="IPR036514">
    <property type="entry name" value="SGNH_hydro_sf"/>
</dbReference>
<reference evidence="2" key="2">
    <citation type="submission" date="2020-07" db="EMBL/GenBank/DDBJ databases">
        <authorList>
            <person name="Vera ALvarez R."/>
            <person name="Arias-Moreno D.M."/>
            <person name="Jimenez-Jacinto V."/>
            <person name="Jimenez-Bremont J.F."/>
            <person name="Swaminathan K."/>
            <person name="Moose S.P."/>
            <person name="Guerrero-Gonzalez M.L."/>
            <person name="Marino-Ramirez L."/>
            <person name="Landsman D."/>
            <person name="Rodriguez-Kessler M."/>
            <person name="Delgado-Sanchez P."/>
        </authorList>
    </citation>
    <scope>NUCLEOTIDE SEQUENCE</scope>
    <source>
        <tissue evidence="2">Cladode</tissue>
    </source>
</reference>
<name>A0A7C8YMJ6_OPUST</name>
<dbReference type="EMBL" id="GISG01036900">
    <property type="protein sequence ID" value="MBA4622059.1"/>
    <property type="molecule type" value="Transcribed_RNA"/>
</dbReference>
<reference evidence="2" key="1">
    <citation type="journal article" date="2013" name="J. Plant Res.">
        <title>Effect of fungi and light on seed germination of three Opuntia species from semiarid lands of central Mexico.</title>
        <authorList>
            <person name="Delgado-Sanchez P."/>
            <person name="Jimenez-Bremont J.F."/>
            <person name="Guerrero-Gonzalez Mde L."/>
            <person name="Flores J."/>
        </authorList>
    </citation>
    <scope>NUCLEOTIDE SEQUENCE</scope>
    <source>
        <tissue evidence="2">Cladode</tissue>
    </source>
</reference>
<organism evidence="2">
    <name type="scientific">Opuntia streptacantha</name>
    <name type="common">Prickly pear cactus</name>
    <name type="synonym">Opuntia cardona</name>
    <dbReference type="NCBI Taxonomy" id="393608"/>
    <lineage>
        <taxon>Eukaryota</taxon>
        <taxon>Viridiplantae</taxon>
        <taxon>Streptophyta</taxon>
        <taxon>Embryophyta</taxon>
        <taxon>Tracheophyta</taxon>
        <taxon>Spermatophyta</taxon>
        <taxon>Magnoliopsida</taxon>
        <taxon>eudicotyledons</taxon>
        <taxon>Gunneridae</taxon>
        <taxon>Pentapetalae</taxon>
        <taxon>Caryophyllales</taxon>
        <taxon>Cactineae</taxon>
        <taxon>Cactaceae</taxon>
        <taxon>Opuntioideae</taxon>
        <taxon>Opuntia</taxon>
    </lineage>
</organism>
<evidence type="ECO:0008006" key="3">
    <source>
        <dbReference type="Google" id="ProtNLM"/>
    </source>
</evidence>
<dbReference type="Gene3D" id="3.40.50.1110">
    <property type="entry name" value="SGNH hydrolase"/>
    <property type="match status" value="1"/>
</dbReference>
<feature type="chain" id="PRO_5028257661" description="Triacylglycerol lipase" evidence="1">
    <location>
        <begin position="19"/>
        <end position="159"/>
    </location>
</feature>
<evidence type="ECO:0000256" key="1">
    <source>
        <dbReference type="SAM" id="SignalP"/>
    </source>
</evidence>
<feature type="signal peptide" evidence="1">
    <location>
        <begin position="1"/>
        <end position="18"/>
    </location>
</feature>
<sequence>MLCVSISLLLMVATSTESGMLPPNVTVPALFGFGDSIIDPGNNNHLNTLIKCNFPPYGKDFMGGIPTGRFSNGKIPTDLLAETLSIKEYVPAYLDPNLRPEDLLSGVSFASGACGYDPLTSKVASVIPLSQQLHYFREYTDKVKQIAGEEKATFFFLIK</sequence>
<dbReference type="AlphaFoldDB" id="A0A7C8YMJ6"/>
<dbReference type="PANTHER" id="PTHR45642:SF150">
    <property type="entry name" value="GDSL ESTERASE_LIPASE EXL3"/>
    <property type="match status" value="1"/>
</dbReference>
<proteinExistence type="predicted"/>
<accession>A0A7C8YMJ6</accession>
<protein>
    <recommendedName>
        <fullName evidence="3">Triacylglycerol lipase</fullName>
    </recommendedName>
</protein>
<dbReference type="InterPro" id="IPR050592">
    <property type="entry name" value="GDSL_lipolytic_enzyme"/>
</dbReference>